<evidence type="ECO:0000259" key="3">
    <source>
        <dbReference type="SMART" id="SM00637"/>
    </source>
</evidence>
<gene>
    <name evidence="4" type="ORF">GA0070606_5232</name>
</gene>
<protein>
    <submittedName>
        <fullName evidence="4">Cellulose binding domain-containing protein</fullName>
    </submittedName>
</protein>
<dbReference type="GO" id="GO:0004553">
    <property type="term" value="F:hydrolase activity, hydrolyzing O-glycosyl compounds"/>
    <property type="evidence" value="ECO:0007669"/>
    <property type="project" value="InterPro"/>
</dbReference>
<evidence type="ECO:0000256" key="2">
    <source>
        <dbReference type="SAM" id="Phobius"/>
    </source>
</evidence>
<keyword evidence="2" id="KW-1133">Transmembrane helix</keyword>
<dbReference type="Pfam" id="PF00553">
    <property type="entry name" value="CBM_2"/>
    <property type="match status" value="1"/>
</dbReference>
<dbReference type="STRING" id="47855.GA0070606_5232"/>
<evidence type="ECO:0000313" key="5">
    <source>
        <dbReference type="Proteomes" id="UP000199001"/>
    </source>
</evidence>
<dbReference type="RefSeq" id="WP_091105331.1">
    <property type="nucleotide sequence ID" value="NZ_FMHZ01000002.1"/>
</dbReference>
<dbReference type="InterPro" id="IPR012291">
    <property type="entry name" value="CBM2_carb-bd_dom_sf"/>
</dbReference>
<feature type="transmembrane region" description="Helical" evidence="2">
    <location>
        <begin position="20"/>
        <end position="43"/>
    </location>
</feature>
<sequence>MSGTRRTSSRSYGTTAIASSPWIVVSVGVGVMVVLLVIALGAYRGRGPAYEAQPAPPEPTLALPDPRPSGSSPSATSSPSRRASASPSARPSRSVRPTPDPRRTSSPTAGGSSDAVLVVPPSPAPPVTGRYRVVDESHGGFIGEVQVSNTSSTAREWTARLAFPGGRLGSAWLEGAPQGTVSRTDDGFTYRSGQDLAGGASVLLRFYVERADSRPTSCTVDGGTCRGL</sequence>
<evidence type="ECO:0000256" key="1">
    <source>
        <dbReference type="SAM" id="MobiDB-lite"/>
    </source>
</evidence>
<keyword evidence="2" id="KW-0472">Membrane</keyword>
<dbReference type="SMART" id="SM00637">
    <property type="entry name" value="CBD_II"/>
    <property type="match status" value="1"/>
</dbReference>
<dbReference type="GO" id="GO:0030247">
    <property type="term" value="F:polysaccharide binding"/>
    <property type="evidence" value="ECO:0007669"/>
    <property type="project" value="InterPro"/>
</dbReference>
<feature type="domain" description="CBM2" evidence="3">
    <location>
        <begin position="127"/>
        <end position="225"/>
    </location>
</feature>
<evidence type="ECO:0000313" key="4">
    <source>
        <dbReference type="EMBL" id="SCL69906.1"/>
    </source>
</evidence>
<dbReference type="Proteomes" id="UP000199001">
    <property type="component" value="Unassembled WGS sequence"/>
</dbReference>
<dbReference type="InterPro" id="IPR001919">
    <property type="entry name" value="CBD2"/>
</dbReference>
<name>A0A1C6VUA3_9ACTN</name>
<proteinExistence type="predicted"/>
<organism evidence="4 5">
    <name type="scientific">Micromonospora citrea</name>
    <dbReference type="NCBI Taxonomy" id="47855"/>
    <lineage>
        <taxon>Bacteria</taxon>
        <taxon>Bacillati</taxon>
        <taxon>Actinomycetota</taxon>
        <taxon>Actinomycetes</taxon>
        <taxon>Micromonosporales</taxon>
        <taxon>Micromonosporaceae</taxon>
        <taxon>Micromonospora</taxon>
    </lineage>
</organism>
<feature type="region of interest" description="Disordered" evidence="1">
    <location>
        <begin position="49"/>
        <end position="128"/>
    </location>
</feature>
<reference evidence="5" key="1">
    <citation type="submission" date="2016-06" db="EMBL/GenBank/DDBJ databases">
        <authorList>
            <person name="Varghese N."/>
            <person name="Submissions Spin"/>
        </authorList>
    </citation>
    <scope>NUCLEOTIDE SEQUENCE [LARGE SCALE GENOMIC DNA]</scope>
    <source>
        <strain evidence="5">DSM 43903</strain>
    </source>
</reference>
<keyword evidence="2" id="KW-0812">Transmembrane</keyword>
<dbReference type="EMBL" id="FMHZ01000002">
    <property type="protein sequence ID" value="SCL69906.1"/>
    <property type="molecule type" value="Genomic_DNA"/>
</dbReference>
<keyword evidence="5" id="KW-1185">Reference proteome</keyword>
<accession>A0A1C6VUA3</accession>
<dbReference type="InterPro" id="IPR008965">
    <property type="entry name" value="CBM2/CBM3_carb-bd_dom_sf"/>
</dbReference>
<dbReference type="SUPFAM" id="SSF49384">
    <property type="entry name" value="Carbohydrate-binding domain"/>
    <property type="match status" value="1"/>
</dbReference>
<dbReference type="OrthoDB" id="3405323at2"/>
<dbReference type="GO" id="GO:0005975">
    <property type="term" value="P:carbohydrate metabolic process"/>
    <property type="evidence" value="ECO:0007669"/>
    <property type="project" value="InterPro"/>
</dbReference>
<feature type="compositionally biased region" description="Low complexity" evidence="1">
    <location>
        <begin position="68"/>
        <end position="97"/>
    </location>
</feature>
<dbReference type="Gene3D" id="2.60.40.290">
    <property type="match status" value="1"/>
</dbReference>
<dbReference type="AlphaFoldDB" id="A0A1C6VUA3"/>